<dbReference type="AlphaFoldDB" id="A0A1B9G566"/>
<dbReference type="VEuPathDB" id="FungiDB:I302_03831"/>
<reference evidence="1" key="3">
    <citation type="submission" date="2014-01" db="EMBL/GenBank/DDBJ databases">
        <title>Evolution of pathogenesis and genome organization in the Tremellales.</title>
        <authorList>
            <person name="Cuomo C."/>
            <person name="Litvintseva A."/>
            <person name="Heitman J."/>
            <person name="Chen Y."/>
            <person name="Sun S."/>
            <person name="Springer D."/>
            <person name="Dromer F."/>
            <person name="Young S."/>
            <person name="Zeng Q."/>
            <person name="Chapman S."/>
            <person name="Gujja S."/>
            <person name="Saif S."/>
            <person name="Birren B."/>
        </authorList>
    </citation>
    <scope>NUCLEOTIDE SEQUENCE</scope>
    <source>
        <strain evidence="1">CBS 10118</strain>
    </source>
</reference>
<proteinExistence type="predicted"/>
<dbReference type="RefSeq" id="XP_019047223.1">
    <property type="nucleotide sequence ID" value="XM_019190475.1"/>
</dbReference>
<organism evidence="1">
    <name type="scientific">Kwoniella bestiolae CBS 10118</name>
    <dbReference type="NCBI Taxonomy" id="1296100"/>
    <lineage>
        <taxon>Eukaryota</taxon>
        <taxon>Fungi</taxon>
        <taxon>Dikarya</taxon>
        <taxon>Basidiomycota</taxon>
        <taxon>Agaricomycotina</taxon>
        <taxon>Tremellomycetes</taxon>
        <taxon>Tremellales</taxon>
        <taxon>Cryptococcaceae</taxon>
        <taxon>Kwoniella</taxon>
    </lineage>
</organism>
<evidence type="ECO:0000313" key="3">
    <source>
        <dbReference type="Proteomes" id="UP000092730"/>
    </source>
</evidence>
<dbReference type="EMBL" id="CP144541">
    <property type="protein sequence ID" value="WVW78502.1"/>
    <property type="molecule type" value="Genomic_DNA"/>
</dbReference>
<sequence length="485" mass="55427">MLDIHLKHAGPDPMQYTIVNSGCLWALAPAPAISSREELGRTIKGGIRHWMEFGAKMQASSEAEPVDTLRGMDLLKRAEELAERVECLSMEEYLERGDWRDTFELGQVEGWFSAGAYNQPLGLFERLSIMQSKHNKSNETTRSTRTTVTIPLELLERIVKNVQDDQRVLAKFCLVSRTALELAGPLLYREMSISPFGRNSTHQGEQASYRLFAPNRMVKYLEKTEALKIDTHEAGWCRAQTLSVPKLFTLTLTPSPAITSDGLYAISSMDPDHHNLSHHCKLLDTLRPKRLIIRNANVLDIRIREGTPPELLEEVEELIFISTFEVSPAPPAPTAPWNRTRLPRFIKLRKFTWIFWTNNNYDALDTWKLTSKDQRRKGKTSILSKSLEHLGSTIINLFDPLNTEITIVNLGCLRGLESPKCDPRDVGPRAEISIEAALGRMCPATFSGAWIVRERIRFLTMNEYLNREDWKEDKIFHQEEVRGWI</sequence>
<accession>A0A1B9G566</accession>
<dbReference type="OrthoDB" id="10642697at2759"/>
<evidence type="ECO:0000313" key="2">
    <source>
        <dbReference type="EMBL" id="WVW78502.1"/>
    </source>
</evidence>
<protein>
    <submittedName>
        <fullName evidence="1">Uncharacterized protein</fullName>
    </submittedName>
</protein>
<dbReference type="GeneID" id="30208230"/>
<dbReference type="Proteomes" id="UP000092730">
    <property type="component" value="Chromosome 1"/>
</dbReference>
<name>A0A1B9G566_9TREE</name>
<gene>
    <name evidence="1" type="ORF">I302_03831</name>
    <name evidence="2" type="ORF">I302_100457</name>
</gene>
<reference evidence="2" key="4">
    <citation type="submission" date="2024-02" db="EMBL/GenBank/DDBJ databases">
        <title>Comparative genomics of Cryptococcus and Kwoniella reveals pathogenesis evolution and contrasting modes of karyotype evolution via chromosome fusion or intercentromeric recombination.</title>
        <authorList>
            <person name="Coelho M.A."/>
            <person name="David-Palma M."/>
            <person name="Shea T."/>
            <person name="Bowers K."/>
            <person name="McGinley-Smith S."/>
            <person name="Mohammad A.W."/>
            <person name="Gnirke A."/>
            <person name="Yurkov A.M."/>
            <person name="Nowrousian M."/>
            <person name="Sun S."/>
            <person name="Cuomo C.A."/>
            <person name="Heitman J."/>
        </authorList>
    </citation>
    <scope>NUCLEOTIDE SEQUENCE</scope>
    <source>
        <strain evidence="2">CBS 10118</strain>
    </source>
</reference>
<dbReference type="EMBL" id="KI894020">
    <property type="protein sequence ID" value="OCF26153.1"/>
    <property type="molecule type" value="Genomic_DNA"/>
</dbReference>
<dbReference type="KEGG" id="kbi:30208230"/>
<reference evidence="2" key="2">
    <citation type="submission" date="2013-07" db="EMBL/GenBank/DDBJ databases">
        <authorList>
            <consortium name="The Broad Institute Genome Sequencing Platform"/>
            <person name="Cuomo C."/>
            <person name="Litvintseva A."/>
            <person name="Chen Y."/>
            <person name="Heitman J."/>
            <person name="Sun S."/>
            <person name="Springer D."/>
            <person name="Dromer F."/>
            <person name="Young S.K."/>
            <person name="Zeng Q."/>
            <person name="Gargeya S."/>
            <person name="Fitzgerald M."/>
            <person name="Abouelleil A."/>
            <person name="Alvarado L."/>
            <person name="Berlin A.M."/>
            <person name="Chapman S.B."/>
            <person name="Dewar J."/>
            <person name="Goldberg J."/>
            <person name="Griggs A."/>
            <person name="Gujja S."/>
            <person name="Hansen M."/>
            <person name="Howarth C."/>
            <person name="Imamovic A."/>
            <person name="Larimer J."/>
            <person name="McCowan C."/>
            <person name="Murphy C."/>
            <person name="Pearson M."/>
            <person name="Priest M."/>
            <person name="Roberts A."/>
            <person name="Saif S."/>
            <person name="Shea T."/>
            <person name="Sykes S."/>
            <person name="Wortman J."/>
            <person name="Nusbaum C."/>
            <person name="Birren B."/>
        </authorList>
    </citation>
    <scope>NUCLEOTIDE SEQUENCE</scope>
    <source>
        <strain evidence="2">CBS 10118</strain>
    </source>
</reference>
<reference evidence="1" key="1">
    <citation type="submission" date="2013-07" db="EMBL/GenBank/DDBJ databases">
        <title>The Genome Sequence of Cryptococcus bestiolae CBS10118.</title>
        <authorList>
            <consortium name="The Broad Institute Genome Sequencing Platform"/>
            <person name="Cuomo C."/>
            <person name="Litvintseva A."/>
            <person name="Chen Y."/>
            <person name="Heitman J."/>
            <person name="Sun S."/>
            <person name="Springer D."/>
            <person name="Dromer F."/>
            <person name="Young S.K."/>
            <person name="Zeng Q."/>
            <person name="Gargeya S."/>
            <person name="Fitzgerald M."/>
            <person name="Abouelleil A."/>
            <person name="Alvarado L."/>
            <person name="Berlin A.M."/>
            <person name="Chapman S.B."/>
            <person name="Dewar J."/>
            <person name="Goldberg J."/>
            <person name="Griggs A."/>
            <person name="Gujja S."/>
            <person name="Hansen M."/>
            <person name="Howarth C."/>
            <person name="Imamovic A."/>
            <person name="Larimer J."/>
            <person name="McCowan C."/>
            <person name="Murphy C."/>
            <person name="Pearson M."/>
            <person name="Priest M."/>
            <person name="Roberts A."/>
            <person name="Saif S."/>
            <person name="Shea T."/>
            <person name="Sykes S."/>
            <person name="Wortman J."/>
            <person name="Nusbaum C."/>
            <person name="Birren B."/>
        </authorList>
    </citation>
    <scope>NUCLEOTIDE SEQUENCE [LARGE SCALE GENOMIC DNA]</scope>
    <source>
        <strain evidence="1">CBS 10118</strain>
    </source>
</reference>
<keyword evidence="3" id="KW-1185">Reference proteome</keyword>
<evidence type="ECO:0000313" key="1">
    <source>
        <dbReference type="EMBL" id="OCF26153.1"/>
    </source>
</evidence>